<dbReference type="Pfam" id="PF00072">
    <property type="entry name" value="Response_reg"/>
    <property type="match status" value="1"/>
</dbReference>
<dbReference type="EMBL" id="SNXR01000011">
    <property type="protein sequence ID" value="TDP61135.1"/>
    <property type="molecule type" value="Genomic_DNA"/>
</dbReference>
<dbReference type="PROSITE" id="PS50110">
    <property type="entry name" value="RESPONSE_REGULATORY"/>
    <property type="match status" value="1"/>
</dbReference>
<feature type="domain" description="HTH luxR-type" evidence="3">
    <location>
        <begin position="150"/>
        <end position="215"/>
    </location>
</feature>
<evidence type="ECO:0000259" key="4">
    <source>
        <dbReference type="PROSITE" id="PS50110"/>
    </source>
</evidence>
<dbReference type="PANTHER" id="PTHR45566">
    <property type="entry name" value="HTH-TYPE TRANSCRIPTIONAL REGULATOR YHJB-RELATED"/>
    <property type="match status" value="1"/>
</dbReference>
<dbReference type="Pfam" id="PF00196">
    <property type="entry name" value="GerE"/>
    <property type="match status" value="1"/>
</dbReference>
<evidence type="ECO:0000313" key="6">
    <source>
        <dbReference type="Proteomes" id="UP000295260"/>
    </source>
</evidence>
<protein>
    <submittedName>
        <fullName evidence="5">LuxR family two component transcriptional regulator</fullName>
    </submittedName>
</protein>
<keyword evidence="6" id="KW-1185">Reference proteome</keyword>
<sequence length="221" mass="25572">MKEEMVQEKILIAVVDDHILLADSLKNVLQQVDTNFEVVVFYDLKKFENRIKHRNPFNFILLDVLVDEENGIVFYKNNPDFFSEKNNVILLTSVHSKSIVIENLNSGIKGFMCKNCDIDELLDAFENINKGKIYISDFYKEQIIFSKTSTKDFSVIFTPREQEILDLLCASRTAKEIAFDLNLSINTVQMYVKSLFKKTHQNRTTDLVLYSIKNGLNNPIS</sequence>
<feature type="modified residue" description="4-aspartylphosphate" evidence="2">
    <location>
        <position position="63"/>
    </location>
</feature>
<dbReference type="PROSITE" id="PS50043">
    <property type="entry name" value="HTH_LUXR_2"/>
    <property type="match status" value="1"/>
</dbReference>
<evidence type="ECO:0000256" key="1">
    <source>
        <dbReference type="ARBA" id="ARBA00023125"/>
    </source>
</evidence>
<dbReference type="SUPFAM" id="SSF46894">
    <property type="entry name" value="C-terminal effector domain of the bipartite response regulators"/>
    <property type="match status" value="1"/>
</dbReference>
<dbReference type="SUPFAM" id="SSF52172">
    <property type="entry name" value="CheY-like"/>
    <property type="match status" value="1"/>
</dbReference>
<dbReference type="InterPro" id="IPR001789">
    <property type="entry name" value="Sig_transdc_resp-reg_receiver"/>
</dbReference>
<dbReference type="PRINTS" id="PR00038">
    <property type="entry name" value="HTHLUXR"/>
</dbReference>
<gene>
    <name evidence="5" type="ORF">BC748_0748</name>
</gene>
<organism evidence="5 6">
    <name type="scientific">Flavobacterium dankookense</name>
    <dbReference type="NCBI Taxonomy" id="706186"/>
    <lineage>
        <taxon>Bacteria</taxon>
        <taxon>Pseudomonadati</taxon>
        <taxon>Bacteroidota</taxon>
        <taxon>Flavobacteriia</taxon>
        <taxon>Flavobacteriales</taxon>
        <taxon>Flavobacteriaceae</taxon>
        <taxon>Flavobacterium</taxon>
    </lineage>
</organism>
<dbReference type="RefSeq" id="WP_162846398.1">
    <property type="nucleotide sequence ID" value="NZ_SNXR01000011.1"/>
</dbReference>
<proteinExistence type="predicted"/>
<dbReference type="InterPro" id="IPR000792">
    <property type="entry name" value="Tscrpt_reg_LuxR_C"/>
</dbReference>
<feature type="domain" description="Response regulatory" evidence="4">
    <location>
        <begin position="11"/>
        <end position="129"/>
    </location>
</feature>
<dbReference type="Gene3D" id="1.10.10.10">
    <property type="entry name" value="Winged helix-like DNA-binding domain superfamily/Winged helix DNA-binding domain"/>
    <property type="match status" value="1"/>
</dbReference>
<dbReference type="Proteomes" id="UP000295260">
    <property type="component" value="Unassembled WGS sequence"/>
</dbReference>
<reference evidence="5 6" key="1">
    <citation type="submission" date="2019-03" db="EMBL/GenBank/DDBJ databases">
        <title>Genomic Encyclopedia of Archaeal and Bacterial Type Strains, Phase II (KMG-II): from individual species to whole genera.</title>
        <authorList>
            <person name="Goeker M."/>
        </authorList>
    </citation>
    <scope>NUCLEOTIDE SEQUENCE [LARGE SCALE GENOMIC DNA]</scope>
    <source>
        <strain evidence="5 6">DSM 25687</strain>
    </source>
</reference>
<dbReference type="GO" id="GO:0000160">
    <property type="term" value="P:phosphorelay signal transduction system"/>
    <property type="evidence" value="ECO:0007669"/>
    <property type="project" value="InterPro"/>
</dbReference>
<dbReference type="GO" id="GO:0006355">
    <property type="term" value="P:regulation of DNA-templated transcription"/>
    <property type="evidence" value="ECO:0007669"/>
    <property type="project" value="InterPro"/>
</dbReference>
<dbReference type="GO" id="GO:0003677">
    <property type="term" value="F:DNA binding"/>
    <property type="evidence" value="ECO:0007669"/>
    <property type="project" value="UniProtKB-KW"/>
</dbReference>
<dbReference type="CDD" id="cd06170">
    <property type="entry name" value="LuxR_C_like"/>
    <property type="match status" value="1"/>
</dbReference>
<dbReference type="PANTHER" id="PTHR45566:SF1">
    <property type="entry name" value="HTH-TYPE TRANSCRIPTIONAL REGULATOR YHJB-RELATED"/>
    <property type="match status" value="1"/>
</dbReference>
<dbReference type="SMART" id="SM00448">
    <property type="entry name" value="REC"/>
    <property type="match status" value="1"/>
</dbReference>
<keyword evidence="2" id="KW-0597">Phosphoprotein</keyword>
<dbReference type="Gene3D" id="3.40.50.2300">
    <property type="match status" value="1"/>
</dbReference>
<evidence type="ECO:0000259" key="3">
    <source>
        <dbReference type="PROSITE" id="PS50043"/>
    </source>
</evidence>
<evidence type="ECO:0000313" key="5">
    <source>
        <dbReference type="EMBL" id="TDP61135.1"/>
    </source>
</evidence>
<accession>A0A4R6QF95</accession>
<evidence type="ECO:0000256" key="2">
    <source>
        <dbReference type="PROSITE-ProRule" id="PRU00169"/>
    </source>
</evidence>
<dbReference type="InterPro" id="IPR036388">
    <property type="entry name" value="WH-like_DNA-bd_sf"/>
</dbReference>
<keyword evidence="1" id="KW-0238">DNA-binding</keyword>
<dbReference type="AlphaFoldDB" id="A0A4R6QF95"/>
<dbReference type="InterPro" id="IPR016032">
    <property type="entry name" value="Sig_transdc_resp-reg_C-effctor"/>
</dbReference>
<dbReference type="InterPro" id="IPR011006">
    <property type="entry name" value="CheY-like_superfamily"/>
</dbReference>
<name>A0A4R6QF95_9FLAO</name>
<dbReference type="SMART" id="SM00421">
    <property type="entry name" value="HTH_LUXR"/>
    <property type="match status" value="1"/>
</dbReference>
<comment type="caution">
    <text evidence="5">The sequence shown here is derived from an EMBL/GenBank/DDBJ whole genome shotgun (WGS) entry which is preliminary data.</text>
</comment>
<dbReference type="InterPro" id="IPR051015">
    <property type="entry name" value="EvgA-like"/>
</dbReference>